<organism evidence="2 3">
    <name type="scientific">Sphingomonas citri</name>
    <dbReference type="NCBI Taxonomy" id="2862499"/>
    <lineage>
        <taxon>Bacteria</taxon>
        <taxon>Pseudomonadati</taxon>
        <taxon>Pseudomonadota</taxon>
        <taxon>Alphaproteobacteria</taxon>
        <taxon>Sphingomonadales</taxon>
        <taxon>Sphingomonadaceae</taxon>
        <taxon>Sphingomonas</taxon>
    </lineage>
</organism>
<evidence type="ECO:0000313" key="3">
    <source>
        <dbReference type="Proteomes" id="UP000759103"/>
    </source>
</evidence>
<gene>
    <name evidence="2" type="ORF">KZ820_08515</name>
</gene>
<name>A0ABS7BMD5_9SPHN</name>
<dbReference type="EMBL" id="JAHXZN010000002">
    <property type="protein sequence ID" value="MBW6530776.1"/>
    <property type="molecule type" value="Genomic_DNA"/>
</dbReference>
<evidence type="ECO:0000259" key="1">
    <source>
        <dbReference type="Pfam" id="PF07238"/>
    </source>
</evidence>
<keyword evidence="3" id="KW-1185">Reference proteome</keyword>
<evidence type="ECO:0000313" key="2">
    <source>
        <dbReference type="EMBL" id="MBW6530776.1"/>
    </source>
</evidence>
<accession>A0ABS7BMD5</accession>
<sequence>MVARAAMMAYEDRVEPRDETLCRTWLFDAAGARHAVTVVNLSLNGFMARTDAPLVGGERVVLTLPVVGDRTAEIRWSLGGRVGAKFAQELPAALYPCALAAMR</sequence>
<feature type="domain" description="PilZ" evidence="1">
    <location>
        <begin position="28"/>
        <end position="92"/>
    </location>
</feature>
<comment type="caution">
    <text evidence="2">The sequence shown here is derived from an EMBL/GenBank/DDBJ whole genome shotgun (WGS) entry which is preliminary data.</text>
</comment>
<dbReference type="RefSeq" id="WP_219748230.1">
    <property type="nucleotide sequence ID" value="NZ_JAHXZN010000002.1"/>
</dbReference>
<dbReference type="Proteomes" id="UP000759103">
    <property type="component" value="Unassembled WGS sequence"/>
</dbReference>
<reference evidence="2 3" key="1">
    <citation type="submission" date="2021-07" db="EMBL/GenBank/DDBJ databases">
        <title>Sphingomonas sp.</title>
        <authorList>
            <person name="Feng G."/>
            <person name="Li J."/>
            <person name="Pan M."/>
        </authorList>
    </citation>
    <scope>NUCLEOTIDE SEQUENCE [LARGE SCALE GENOMIC DNA]</scope>
    <source>
        <strain evidence="2 3">RRHST34</strain>
    </source>
</reference>
<dbReference type="Pfam" id="PF07238">
    <property type="entry name" value="PilZ"/>
    <property type="match status" value="1"/>
</dbReference>
<dbReference type="InterPro" id="IPR009875">
    <property type="entry name" value="PilZ_domain"/>
</dbReference>
<dbReference type="SUPFAM" id="SSF141371">
    <property type="entry name" value="PilZ domain-like"/>
    <property type="match status" value="1"/>
</dbReference>
<protein>
    <submittedName>
        <fullName evidence="2">PilZ domain-containing protein</fullName>
    </submittedName>
</protein>
<proteinExistence type="predicted"/>